<organism evidence="2 3">
    <name type="scientific">Bodo saltans</name>
    <name type="common">Flagellated protozoan</name>
    <dbReference type="NCBI Taxonomy" id="75058"/>
    <lineage>
        <taxon>Eukaryota</taxon>
        <taxon>Discoba</taxon>
        <taxon>Euglenozoa</taxon>
        <taxon>Kinetoplastea</taxon>
        <taxon>Metakinetoplastina</taxon>
        <taxon>Eubodonida</taxon>
        <taxon>Bodonidae</taxon>
        <taxon>Bodo</taxon>
    </lineage>
</organism>
<dbReference type="AlphaFoldDB" id="A0A0S4JT84"/>
<keyword evidence="3" id="KW-1185">Reference proteome</keyword>
<accession>A0A0S4JT84</accession>
<evidence type="ECO:0000313" key="2">
    <source>
        <dbReference type="EMBL" id="CUG93412.1"/>
    </source>
</evidence>
<reference evidence="3" key="1">
    <citation type="submission" date="2015-09" db="EMBL/GenBank/DDBJ databases">
        <authorList>
            <consortium name="Pathogen Informatics"/>
        </authorList>
    </citation>
    <scope>NUCLEOTIDE SEQUENCE [LARGE SCALE GENOMIC DNA]</scope>
    <source>
        <strain evidence="3">Lake Konstanz</strain>
    </source>
</reference>
<dbReference type="VEuPathDB" id="TriTrypDB:BSAL_42750"/>
<dbReference type="Proteomes" id="UP000051952">
    <property type="component" value="Unassembled WGS sequence"/>
</dbReference>
<sequence length="388" mass="43318">MNFNLLTDAVLALYDDAELLARDDIIAKSLDTFQGSMATFSRCVENCGANTHDPVSAACNILIRLFESTVEREASLKVEPFALDEVAVVLRETEHLARTVTSSCDLALESISVAATRCGIPSRMQPASILSDNNSVTDMAQTARDRIARLNEALGLFLKDAVRLFDVRVVASVEIEKKLVTCLSQWQSFSPSQQQQISQCVAAELQCRLEWKWFSSFSKDLRSSGASDDTCFLRYEQEWLKNWNRRREALQDQFALSADSVLAAARVAIAKFPSDDVSHEATFILGFDVRNHSDSELRFVKLRQGNRLDSPQSSVSQRQAIRRPRENLRRALEYSSPSPLLTVVSVAPDCDPPMPAQQNSLKVLRRPSSRPSQKNPGDPSPLVVRRIN</sequence>
<feature type="region of interest" description="Disordered" evidence="1">
    <location>
        <begin position="347"/>
        <end position="388"/>
    </location>
</feature>
<protein>
    <submittedName>
        <fullName evidence="2">Uncharacterized protein</fullName>
    </submittedName>
</protein>
<gene>
    <name evidence="2" type="ORF">BSAL_42750</name>
</gene>
<name>A0A0S4JT84_BODSA</name>
<evidence type="ECO:0000313" key="3">
    <source>
        <dbReference type="Proteomes" id="UP000051952"/>
    </source>
</evidence>
<proteinExistence type="predicted"/>
<dbReference type="EMBL" id="CYKH01002151">
    <property type="protein sequence ID" value="CUG93412.1"/>
    <property type="molecule type" value="Genomic_DNA"/>
</dbReference>
<evidence type="ECO:0000256" key="1">
    <source>
        <dbReference type="SAM" id="MobiDB-lite"/>
    </source>
</evidence>